<comment type="function">
    <text evidence="7">May act as a transporter of organic cations based on a proton efflux antiport mechanism. May play a role in the transport of chloroquine and quinidine-related compounds in kidney. Plays a role in the regulation of lipid metabolism.</text>
</comment>
<dbReference type="RefSeq" id="XP_033784403.1">
    <property type="nucleotide sequence ID" value="XM_033928512.1"/>
</dbReference>
<dbReference type="InterPro" id="IPR020846">
    <property type="entry name" value="MFS_dom"/>
</dbReference>
<dbReference type="AlphaFoldDB" id="A0A6P8QAZ8"/>
<dbReference type="RefSeq" id="XP_033784404.1">
    <property type="nucleotide sequence ID" value="XM_033928513.1"/>
</dbReference>
<dbReference type="KEGG" id="gsh:117352223"/>
<feature type="transmembrane region" description="Helical" evidence="8">
    <location>
        <begin position="383"/>
        <end position="402"/>
    </location>
</feature>
<dbReference type="GO" id="GO:0022857">
    <property type="term" value="F:transmembrane transporter activity"/>
    <property type="evidence" value="ECO:0007669"/>
    <property type="project" value="InterPro"/>
</dbReference>
<evidence type="ECO:0000256" key="8">
    <source>
        <dbReference type="SAM" id="Phobius"/>
    </source>
</evidence>
<dbReference type="PROSITE" id="PS50850">
    <property type="entry name" value="MFS"/>
    <property type="match status" value="1"/>
</dbReference>
<protein>
    <recommendedName>
        <fullName evidence="6">Organic cation transporter-like protein 2</fullName>
    </recommendedName>
</protein>
<evidence type="ECO:0000256" key="3">
    <source>
        <dbReference type="ARBA" id="ARBA00022692"/>
    </source>
</evidence>
<dbReference type="FunFam" id="1.20.1250.20:FF:000297">
    <property type="entry name" value="Solute carrier family 22 member 18"/>
    <property type="match status" value="1"/>
</dbReference>
<name>A0A6P8QAZ8_GEOSA</name>
<dbReference type="InterPro" id="IPR036259">
    <property type="entry name" value="MFS_trans_sf"/>
</dbReference>
<evidence type="ECO:0000313" key="13">
    <source>
        <dbReference type="RefSeq" id="XP_033784404.1"/>
    </source>
</evidence>
<sequence length="414" mass="44837">MDEQIIEDSTDDSKRTRSFVIRITYLLLAIDVSCLFTLFATFPYLVRKLGLDTVGFGYLQTIFGILQLLGSPIFGRFSDRFGARAALTLSFLSGSLFYLLLSISTSVPLLFLSRIPSVFMHGLPGAQMVITDLTTPTERGEALGKLGLCFGLGMIAGPFFGGILATKFGIYSPMYAALMGNLLGCVLTRACIPSHIKPKSGSLSPANGTSKSNSVFNVNEIVRLMKFPDVRPIFTIKVISVLPTGFFMVMFPVISINSFDQGAAEAGYVMSYFGVLQMVVQGVLVGWLTRHYTDGTLLLWSVMVASATGIAMALMTTVFHFCIIALPLVFALATLGIITDSILTKAVPPSDTGAMLGICASVQPLIRTVGPTIGGFLYQNYGLSAFGYLNFVVNLVLFCYILKSNIPLKVKKER</sequence>
<dbReference type="OrthoDB" id="440553at2759"/>
<dbReference type="PANTHER" id="PTHR24002">
    <property type="entry name" value="SOLUTE CARRIER FAMILY 22 MEMBER 18"/>
    <property type="match status" value="1"/>
</dbReference>
<feature type="transmembrane region" description="Helical" evidence="8">
    <location>
        <begin position="142"/>
        <end position="164"/>
    </location>
</feature>
<evidence type="ECO:0000256" key="1">
    <source>
        <dbReference type="ARBA" id="ARBA00004424"/>
    </source>
</evidence>
<feature type="transmembrane region" description="Helical" evidence="8">
    <location>
        <begin position="81"/>
        <end position="101"/>
    </location>
</feature>
<accession>A0A6P8QAZ8</accession>
<keyword evidence="2" id="KW-1003">Cell membrane</keyword>
<keyword evidence="4 8" id="KW-1133">Transmembrane helix</keyword>
<dbReference type="CDD" id="cd17331">
    <property type="entry name" value="MFS_SLC22A18"/>
    <property type="match status" value="1"/>
</dbReference>
<dbReference type="InterPro" id="IPR001958">
    <property type="entry name" value="Tet-R_TetA/multi-R_MdtG-like"/>
</dbReference>
<dbReference type="PRINTS" id="PR01035">
    <property type="entry name" value="TCRTETA"/>
</dbReference>
<dbReference type="GO" id="GO:0016324">
    <property type="term" value="C:apical plasma membrane"/>
    <property type="evidence" value="ECO:0007669"/>
    <property type="project" value="UniProtKB-SubCell"/>
</dbReference>
<evidence type="ECO:0000313" key="12">
    <source>
        <dbReference type="RefSeq" id="XP_033784403.1"/>
    </source>
</evidence>
<dbReference type="RefSeq" id="XP_033784405.1">
    <property type="nucleotide sequence ID" value="XM_033928514.1"/>
</dbReference>
<evidence type="ECO:0000313" key="10">
    <source>
        <dbReference type="Proteomes" id="UP000515159"/>
    </source>
</evidence>
<dbReference type="SUPFAM" id="SSF103473">
    <property type="entry name" value="MFS general substrate transporter"/>
    <property type="match status" value="1"/>
</dbReference>
<evidence type="ECO:0000256" key="6">
    <source>
        <dbReference type="ARBA" id="ARBA00078639"/>
    </source>
</evidence>
<keyword evidence="3 8" id="KW-0812">Transmembrane</keyword>
<dbReference type="PANTHER" id="PTHR24002:SF3">
    <property type="entry name" value="SOLUTE CARRIER FAMILY 22 MEMBER 18"/>
    <property type="match status" value="1"/>
</dbReference>
<feature type="domain" description="Major facilitator superfamily (MFS) profile" evidence="9">
    <location>
        <begin position="17"/>
        <end position="407"/>
    </location>
</feature>
<dbReference type="GeneID" id="117352223"/>
<gene>
    <name evidence="11 12 13 14" type="primary">SLC22A18</name>
</gene>
<feature type="transmembrane region" description="Helical" evidence="8">
    <location>
        <begin position="266"/>
        <end position="288"/>
    </location>
</feature>
<feature type="transmembrane region" description="Helical" evidence="8">
    <location>
        <begin position="318"/>
        <end position="343"/>
    </location>
</feature>
<dbReference type="InterPro" id="IPR011701">
    <property type="entry name" value="MFS"/>
</dbReference>
<feature type="transmembrane region" description="Helical" evidence="8">
    <location>
        <begin position="23"/>
        <end position="45"/>
    </location>
</feature>
<dbReference type="Pfam" id="PF07690">
    <property type="entry name" value="MFS_1"/>
    <property type="match status" value="1"/>
</dbReference>
<evidence type="ECO:0000256" key="2">
    <source>
        <dbReference type="ARBA" id="ARBA00022475"/>
    </source>
</evidence>
<keyword evidence="5 8" id="KW-0472">Membrane</keyword>
<organism evidence="10 12">
    <name type="scientific">Geotrypetes seraphini</name>
    <name type="common">Gaboon caecilian</name>
    <name type="synonym">Caecilia seraphini</name>
    <dbReference type="NCBI Taxonomy" id="260995"/>
    <lineage>
        <taxon>Eukaryota</taxon>
        <taxon>Metazoa</taxon>
        <taxon>Chordata</taxon>
        <taxon>Craniata</taxon>
        <taxon>Vertebrata</taxon>
        <taxon>Euteleostomi</taxon>
        <taxon>Amphibia</taxon>
        <taxon>Gymnophiona</taxon>
        <taxon>Geotrypetes</taxon>
    </lineage>
</organism>
<evidence type="ECO:0000259" key="9">
    <source>
        <dbReference type="PROSITE" id="PS50850"/>
    </source>
</evidence>
<dbReference type="CTD" id="5002"/>
<evidence type="ECO:0000256" key="5">
    <source>
        <dbReference type="ARBA" id="ARBA00023136"/>
    </source>
</evidence>
<feature type="transmembrane region" description="Helical" evidence="8">
    <location>
        <begin position="355"/>
        <end position="377"/>
    </location>
</feature>
<reference evidence="11 12" key="1">
    <citation type="submission" date="2025-04" db="UniProtKB">
        <authorList>
            <consortium name="RefSeq"/>
        </authorList>
    </citation>
    <scope>IDENTIFICATION</scope>
</reference>
<dbReference type="Proteomes" id="UP000515159">
    <property type="component" value="Chromosome 19"/>
</dbReference>
<evidence type="ECO:0000256" key="7">
    <source>
        <dbReference type="ARBA" id="ARBA00093348"/>
    </source>
</evidence>
<feature type="transmembrane region" description="Helical" evidence="8">
    <location>
        <begin position="233"/>
        <end position="254"/>
    </location>
</feature>
<evidence type="ECO:0000256" key="4">
    <source>
        <dbReference type="ARBA" id="ARBA00022989"/>
    </source>
</evidence>
<evidence type="ECO:0000313" key="11">
    <source>
        <dbReference type="RefSeq" id="XP_033784402.1"/>
    </source>
</evidence>
<feature type="transmembrane region" description="Helical" evidence="8">
    <location>
        <begin position="295"/>
        <end position="312"/>
    </location>
</feature>
<keyword evidence="10" id="KW-1185">Reference proteome</keyword>
<proteinExistence type="predicted"/>
<dbReference type="GO" id="GO:0005635">
    <property type="term" value="C:nuclear envelope"/>
    <property type="evidence" value="ECO:0007669"/>
    <property type="project" value="TreeGrafter"/>
</dbReference>
<dbReference type="Gene3D" id="1.20.1250.20">
    <property type="entry name" value="MFS general substrate transporter like domains"/>
    <property type="match status" value="1"/>
</dbReference>
<feature type="transmembrane region" description="Helical" evidence="8">
    <location>
        <begin position="57"/>
        <end position="74"/>
    </location>
</feature>
<dbReference type="RefSeq" id="XP_033784402.1">
    <property type="nucleotide sequence ID" value="XM_033928511.1"/>
</dbReference>
<comment type="subcellular location">
    <subcellularLocation>
        <location evidence="1">Apical cell membrane</location>
        <topology evidence="1">Multi-pass membrane protein</topology>
    </subcellularLocation>
</comment>
<evidence type="ECO:0000313" key="14">
    <source>
        <dbReference type="RefSeq" id="XP_033784405.1"/>
    </source>
</evidence>